<comment type="caution">
    <text evidence="1">The sequence shown here is derived from an EMBL/GenBank/DDBJ whole genome shotgun (WGS) entry which is preliminary data.</text>
</comment>
<accession>A0AAW1JHG9</accession>
<dbReference type="CDD" id="cd09272">
    <property type="entry name" value="RNase_HI_RT_Ty1"/>
    <property type="match status" value="1"/>
</dbReference>
<protein>
    <recommendedName>
        <fullName evidence="3">Polyprotein</fullName>
    </recommendedName>
</protein>
<evidence type="ECO:0000313" key="2">
    <source>
        <dbReference type="Proteomes" id="UP001458880"/>
    </source>
</evidence>
<gene>
    <name evidence="1" type="ORF">QE152_g29523</name>
</gene>
<dbReference type="PANTHER" id="PTHR11439">
    <property type="entry name" value="GAG-POL-RELATED RETROTRANSPOSON"/>
    <property type="match status" value="1"/>
</dbReference>
<dbReference type="EMBL" id="JASPKY010000375">
    <property type="protein sequence ID" value="KAK9703184.1"/>
    <property type="molecule type" value="Genomic_DNA"/>
</dbReference>
<proteinExistence type="predicted"/>
<sequence length="305" mass="34849">MKDLGEINTYLGININYECEKGKMTLDQKDYIVSLGKKYDIVNTKLYATPMEQNLKLEPAQSACDEIKYRNLIGALLYISSGTRPDVSFSVNYLSRFQNCYDNTHYKYALRVLKYLVLTKDLKLTFDRNLNAEILDCHVDADWAGDITDRKSTTGYVIKMYGNKQNSVTKSSTSAEYVALSECASELKVVRDILLDFNVKLPDTINVYEDECASELKVVRDILLDFNVKLPDTINVYEDNSGAVNIAKFGNFKYIETHYHFVNESYLSGINDIVKVDSEENVADILTKPLSRNKFEKCRDNLNVK</sequence>
<dbReference type="PANTHER" id="PTHR11439:SF463">
    <property type="entry name" value="REVERSE TRANSCRIPTASE TY1_COPIA-TYPE DOMAIN-CONTAINING PROTEIN"/>
    <property type="match status" value="1"/>
</dbReference>
<evidence type="ECO:0000313" key="1">
    <source>
        <dbReference type="EMBL" id="KAK9703184.1"/>
    </source>
</evidence>
<organism evidence="1 2">
    <name type="scientific">Popillia japonica</name>
    <name type="common">Japanese beetle</name>
    <dbReference type="NCBI Taxonomy" id="7064"/>
    <lineage>
        <taxon>Eukaryota</taxon>
        <taxon>Metazoa</taxon>
        <taxon>Ecdysozoa</taxon>
        <taxon>Arthropoda</taxon>
        <taxon>Hexapoda</taxon>
        <taxon>Insecta</taxon>
        <taxon>Pterygota</taxon>
        <taxon>Neoptera</taxon>
        <taxon>Endopterygota</taxon>
        <taxon>Coleoptera</taxon>
        <taxon>Polyphaga</taxon>
        <taxon>Scarabaeiformia</taxon>
        <taxon>Scarabaeidae</taxon>
        <taxon>Rutelinae</taxon>
        <taxon>Popillia</taxon>
    </lineage>
</organism>
<reference evidence="1 2" key="1">
    <citation type="journal article" date="2024" name="BMC Genomics">
        <title>De novo assembly and annotation of Popillia japonica's genome with initial clues to its potential as an invasive pest.</title>
        <authorList>
            <person name="Cucini C."/>
            <person name="Boschi S."/>
            <person name="Funari R."/>
            <person name="Cardaioli E."/>
            <person name="Iannotti N."/>
            <person name="Marturano G."/>
            <person name="Paoli F."/>
            <person name="Bruttini M."/>
            <person name="Carapelli A."/>
            <person name="Frati F."/>
            <person name="Nardi F."/>
        </authorList>
    </citation>
    <scope>NUCLEOTIDE SEQUENCE [LARGE SCALE GENOMIC DNA]</scope>
    <source>
        <strain evidence="1">DMR45628</strain>
    </source>
</reference>
<dbReference type="Proteomes" id="UP001458880">
    <property type="component" value="Unassembled WGS sequence"/>
</dbReference>
<name>A0AAW1JHG9_POPJA</name>
<keyword evidence="2" id="KW-1185">Reference proteome</keyword>
<dbReference type="AlphaFoldDB" id="A0AAW1JHG9"/>
<evidence type="ECO:0008006" key="3">
    <source>
        <dbReference type="Google" id="ProtNLM"/>
    </source>
</evidence>